<dbReference type="OrthoDB" id="9885057at2"/>
<evidence type="ECO:0000256" key="1">
    <source>
        <dbReference type="SAM" id="Phobius"/>
    </source>
</evidence>
<dbReference type="Proteomes" id="UP000199071">
    <property type="component" value="Unassembled WGS sequence"/>
</dbReference>
<keyword evidence="1" id="KW-0812">Transmembrane</keyword>
<keyword evidence="1" id="KW-1133">Transmembrane helix</keyword>
<sequence>MATDWTSNIPAAVYFIIGIGGFAGAILAIVKLWETVVPSRQQQFAKDVSTIKSDIQDIRSRVGMLELDIARIDQPSIARRFDGIEHKIDKLYDFLLERLTKSPP</sequence>
<feature type="transmembrane region" description="Helical" evidence="1">
    <location>
        <begin position="12"/>
        <end position="33"/>
    </location>
</feature>
<protein>
    <submittedName>
        <fullName evidence="2">Uncharacterized protein</fullName>
    </submittedName>
</protein>
<keyword evidence="1" id="KW-0472">Membrane</keyword>
<dbReference type="AlphaFoldDB" id="A0A1G6EJC8"/>
<proteinExistence type="predicted"/>
<accession>A0A1G6EJC8</accession>
<keyword evidence="3" id="KW-1185">Reference proteome</keyword>
<reference evidence="2 3" key="1">
    <citation type="submission" date="2016-10" db="EMBL/GenBank/DDBJ databases">
        <authorList>
            <person name="de Groot N.N."/>
        </authorList>
    </citation>
    <scope>NUCLEOTIDE SEQUENCE [LARGE SCALE GENOMIC DNA]</scope>
    <source>
        <strain evidence="2 3">ATCC 35022</strain>
    </source>
</reference>
<dbReference type="RefSeq" id="WP_090880782.1">
    <property type="nucleotide sequence ID" value="NZ_FMXQ01000013.1"/>
</dbReference>
<evidence type="ECO:0000313" key="3">
    <source>
        <dbReference type="Proteomes" id="UP000199071"/>
    </source>
</evidence>
<gene>
    <name evidence="2" type="ORF">SAMN02982931_04567</name>
</gene>
<name>A0A1G6EJC8_9HYPH</name>
<dbReference type="STRING" id="665467.SAMN02982931_04567"/>
<organism evidence="2 3">
    <name type="scientific">Bauldia litoralis</name>
    <dbReference type="NCBI Taxonomy" id="665467"/>
    <lineage>
        <taxon>Bacteria</taxon>
        <taxon>Pseudomonadati</taxon>
        <taxon>Pseudomonadota</taxon>
        <taxon>Alphaproteobacteria</taxon>
        <taxon>Hyphomicrobiales</taxon>
        <taxon>Kaistiaceae</taxon>
        <taxon>Bauldia</taxon>
    </lineage>
</organism>
<dbReference type="EMBL" id="FMXQ01000013">
    <property type="protein sequence ID" value="SDB57482.1"/>
    <property type="molecule type" value="Genomic_DNA"/>
</dbReference>
<evidence type="ECO:0000313" key="2">
    <source>
        <dbReference type="EMBL" id="SDB57482.1"/>
    </source>
</evidence>